<evidence type="ECO:0000313" key="3">
    <source>
        <dbReference type="Proteomes" id="UP000076489"/>
    </source>
</evidence>
<dbReference type="EMBL" id="LUKJ01000002">
    <property type="protein sequence ID" value="KZN20462.1"/>
    <property type="molecule type" value="Genomic_DNA"/>
</dbReference>
<keyword evidence="1" id="KW-1133">Transmembrane helix</keyword>
<organism evidence="2 3">
    <name type="scientific">Pseudomonas fluorescens</name>
    <dbReference type="NCBI Taxonomy" id="294"/>
    <lineage>
        <taxon>Bacteria</taxon>
        <taxon>Pseudomonadati</taxon>
        <taxon>Pseudomonadota</taxon>
        <taxon>Gammaproteobacteria</taxon>
        <taxon>Pseudomonadales</taxon>
        <taxon>Pseudomonadaceae</taxon>
        <taxon>Pseudomonas</taxon>
    </lineage>
</organism>
<name>A0A161ZF03_PSEFL</name>
<evidence type="ECO:0000313" key="2">
    <source>
        <dbReference type="EMBL" id="KZN20462.1"/>
    </source>
</evidence>
<evidence type="ECO:0000256" key="1">
    <source>
        <dbReference type="SAM" id="Phobius"/>
    </source>
</evidence>
<sequence length="162" mass="17930">MSTPSAAPKASKTKLRMAQAIGFSSCLVAGFLNVPEWSHTPLIALAIGAFTYAGFLSIKSDKAQKEWQVKQPDYVDPYKGSPAYPHRHEEAALIVGIFSFMAFVYLALPMRDRALSSNDLWVLLPLLLMIASFGYARRISKKYSAARNAWRESQQAGDTAQK</sequence>
<dbReference type="OrthoDB" id="9980267at2"/>
<keyword evidence="1" id="KW-0472">Membrane</keyword>
<proteinExistence type="predicted"/>
<reference evidence="2 3" key="2">
    <citation type="journal article" date="2018" name="Nature">
        <title>Mutant phenotypes for thousands of bacterial genes of unknown function.</title>
        <authorList>
            <person name="Price M.N."/>
            <person name="Wetmore K.M."/>
            <person name="Waters R.J."/>
            <person name="Callaghan M."/>
            <person name="Ray J."/>
            <person name="Liu H."/>
            <person name="Kuehl J.V."/>
            <person name="Melnyk R.A."/>
            <person name="Lamson J.S."/>
            <person name="Suh Y."/>
            <person name="Carlson H.K."/>
            <person name="Esquivel Z."/>
            <person name="Sadeeshkumar H."/>
            <person name="Chakraborty R."/>
            <person name="Zane G.M."/>
            <person name="Rubin B.E."/>
            <person name="Wall J.D."/>
            <person name="Visel A."/>
            <person name="Bristow J."/>
            <person name="Blow M.J."/>
            <person name="Arkin A.P."/>
            <person name="Deutschbauer A.M."/>
        </authorList>
    </citation>
    <scope>NUCLEOTIDE SEQUENCE [LARGE SCALE GENOMIC DNA]</scope>
    <source>
        <strain evidence="2 3">FW300-N1B4</strain>
    </source>
</reference>
<feature type="transmembrane region" description="Helical" evidence="1">
    <location>
        <begin position="91"/>
        <end position="108"/>
    </location>
</feature>
<feature type="transmembrane region" description="Helical" evidence="1">
    <location>
        <begin position="40"/>
        <end position="58"/>
    </location>
</feature>
<dbReference type="Proteomes" id="UP000076489">
    <property type="component" value="Unassembled WGS sequence"/>
</dbReference>
<reference evidence="3" key="1">
    <citation type="submission" date="2016-03" db="EMBL/GenBank/DDBJ databases">
        <authorList>
            <person name="Ray J."/>
            <person name="Price M."/>
            <person name="Deutschbauer A."/>
        </authorList>
    </citation>
    <scope>NUCLEOTIDE SEQUENCE [LARGE SCALE GENOMIC DNA]</scope>
    <source>
        <strain evidence="3">FW300-N1B4</strain>
    </source>
</reference>
<dbReference type="RefSeq" id="WP_063340506.1">
    <property type="nucleotide sequence ID" value="NZ_LUKJ01000002.1"/>
</dbReference>
<feature type="transmembrane region" description="Helical" evidence="1">
    <location>
        <begin position="120"/>
        <end position="137"/>
    </location>
</feature>
<evidence type="ECO:0008006" key="4">
    <source>
        <dbReference type="Google" id="ProtNLM"/>
    </source>
</evidence>
<protein>
    <recommendedName>
        <fullName evidence="4">Transmembrane protein</fullName>
    </recommendedName>
</protein>
<feature type="transmembrane region" description="Helical" evidence="1">
    <location>
        <begin position="15"/>
        <end position="34"/>
    </location>
</feature>
<comment type="caution">
    <text evidence="2">The sequence shown here is derived from an EMBL/GenBank/DDBJ whole genome shotgun (WGS) entry which is preliminary data.</text>
</comment>
<keyword evidence="1" id="KW-0812">Transmembrane</keyword>
<gene>
    <name evidence="2" type="ORF">A1D17_02665</name>
</gene>
<dbReference type="AlphaFoldDB" id="A0A161ZF03"/>
<accession>A0A161ZF03</accession>